<dbReference type="OrthoDB" id="6224010at2759"/>
<sequence>MVSELKKGQRVKSKTEIENGTDIETECQIGIDRDPDDKSLRKVEIEVVIPKLIREKAKIDKCPKEVEDFGKCCVDNSLLMVVKCRKENQIMKDCLLRWYYDEGFKNYCTEEYLKERSEYRRTGKKKPTKRV</sequence>
<reference evidence="4 5" key="1">
    <citation type="journal article" date="2019" name="Commun. Biol.">
        <title>The bagworm genome reveals a unique fibroin gene that provides high tensile strength.</title>
        <authorList>
            <person name="Kono N."/>
            <person name="Nakamura H."/>
            <person name="Ohtoshi R."/>
            <person name="Tomita M."/>
            <person name="Numata K."/>
            <person name="Arakawa K."/>
        </authorList>
    </citation>
    <scope>NUCLEOTIDE SEQUENCE [LARGE SCALE GENOMIC DNA]</scope>
</reference>
<keyword evidence="2" id="KW-1015">Disulfide bond</keyword>
<proteinExistence type="inferred from homology"/>
<comment type="similarity">
    <text evidence="1 3">Belongs to the CMC family.</text>
</comment>
<dbReference type="PROSITE" id="PS51808">
    <property type="entry name" value="CHCH"/>
    <property type="match status" value="1"/>
</dbReference>
<dbReference type="GO" id="GO:0005739">
    <property type="term" value="C:mitochondrion"/>
    <property type="evidence" value="ECO:0007669"/>
    <property type="project" value="UniProtKB-SubCell"/>
</dbReference>
<dbReference type="STRING" id="151549.A0A4C1TS71"/>
<dbReference type="Pfam" id="PF08583">
    <property type="entry name" value="Cmc1"/>
    <property type="match status" value="1"/>
</dbReference>
<dbReference type="Proteomes" id="UP000299102">
    <property type="component" value="Unassembled WGS sequence"/>
</dbReference>
<evidence type="ECO:0000256" key="1">
    <source>
        <dbReference type="ARBA" id="ARBA00007347"/>
    </source>
</evidence>
<dbReference type="AlphaFoldDB" id="A0A4C1TS71"/>
<comment type="subcellular location">
    <subcellularLocation>
        <location evidence="3">Mitochondrion</location>
    </subcellularLocation>
</comment>
<evidence type="ECO:0000256" key="3">
    <source>
        <dbReference type="RuleBase" id="RU364104"/>
    </source>
</evidence>
<name>A0A4C1TS71_EUMVA</name>
<dbReference type="InterPro" id="IPR013892">
    <property type="entry name" value="Cyt_c_biogenesis_Cmc1-like"/>
</dbReference>
<keyword evidence="3" id="KW-0496">Mitochondrion</keyword>
<evidence type="ECO:0000256" key="2">
    <source>
        <dbReference type="ARBA" id="ARBA00023157"/>
    </source>
</evidence>
<comment type="caution">
    <text evidence="4">The sequence shown here is derived from an EMBL/GenBank/DDBJ whole genome shotgun (WGS) entry which is preliminary data.</text>
</comment>
<organism evidence="4 5">
    <name type="scientific">Eumeta variegata</name>
    <name type="common">Bagworm moth</name>
    <name type="synonym">Eumeta japonica</name>
    <dbReference type="NCBI Taxonomy" id="151549"/>
    <lineage>
        <taxon>Eukaryota</taxon>
        <taxon>Metazoa</taxon>
        <taxon>Ecdysozoa</taxon>
        <taxon>Arthropoda</taxon>
        <taxon>Hexapoda</taxon>
        <taxon>Insecta</taxon>
        <taxon>Pterygota</taxon>
        <taxon>Neoptera</taxon>
        <taxon>Endopterygota</taxon>
        <taxon>Lepidoptera</taxon>
        <taxon>Glossata</taxon>
        <taxon>Ditrysia</taxon>
        <taxon>Tineoidea</taxon>
        <taxon>Psychidae</taxon>
        <taxon>Oiketicinae</taxon>
        <taxon>Eumeta</taxon>
    </lineage>
</organism>
<gene>
    <name evidence="4" type="primary">CMC1</name>
    <name evidence="4" type="ORF">EVAR_13369_1</name>
</gene>
<keyword evidence="5" id="KW-1185">Reference proteome</keyword>
<evidence type="ECO:0000313" key="5">
    <source>
        <dbReference type="Proteomes" id="UP000299102"/>
    </source>
</evidence>
<dbReference type="EMBL" id="BGZK01000081">
    <property type="protein sequence ID" value="GBP16754.1"/>
    <property type="molecule type" value="Genomic_DNA"/>
</dbReference>
<protein>
    <recommendedName>
        <fullName evidence="3">COX assembly mitochondrial protein</fullName>
    </recommendedName>
</protein>
<accession>A0A4C1TS71</accession>
<evidence type="ECO:0000313" key="4">
    <source>
        <dbReference type="EMBL" id="GBP16754.1"/>
    </source>
</evidence>